<reference evidence="3" key="3">
    <citation type="submission" date="2020-12" db="UniProtKB">
        <authorList>
            <consortium name="WormBaseParasite"/>
        </authorList>
    </citation>
    <scope>IDENTIFICATION</scope>
</reference>
<reference evidence="1" key="2">
    <citation type="submission" date="2014-09" db="EMBL/GenBank/DDBJ databases">
        <authorList>
            <person name="Aslett A.Martin."/>
        </authorList>
    </citation>
    <scope>NUCLEOTIDE SEQUENCE</scope>
    <source>
        <strain evidence="1">ED321 Heterogonic</strain>
    </source>
</reference>
<dbReference type="CTD" id="36377252"/>
<protein>
    <submittedName>
        <fullName evidence="1 3">Uncharacterized protein</fullName>
    </submittedName>
</protein>
<dbReference type="Proteomes" id="UP000035682">
    <property type="component" value="Unplaced"/>
</dbReference>
<dbReference type="RefSeq" id="XP_024504088.1">
    <property type="nucleotide sequence ID" value="XM_024650297.1"/>
</dbReference>
<dbReference type="WormBase" id="SRAE_1000314000">
    <property type="protein sequence ID" value="SRP01123"/>
    <property type="gene ID" value="WBGene00259757"/>
</dbReference>
<dbReference type="AlphaFoldDB" id="A0A090L586"/>
<keyword evidence="2" id="KW-1185">Reference proteome</keyword>
<proteinExistence type="predicted"/>
<dbReference type="WBParaSite" id="SRAE_1000314000.1">
    <property type="protein sequence ID" value="SRAE_1000314000.1"/>
    <property type="gene ID" value="WBGene00259757"/>
</dbReference>
<dbReference type="EMBL" id="LN609528">
    <property type="protein sequence ID" value="CEF64887.1"/>
    <property type="molecule type" value="Genomic_DNA"/>
</dbReference>
<accession>A0A090L586</accession>
<evidence type="ECO:0000313" key="2">
    <source>
        <dbReference type="Proteomes" id="UP000035682"/>
    </source>
</evidence>
<evidence type="ECO:0000313" key="4">
    <source>
        <dbReference type="WormBase" id="SRAE_1000314000"/>
    </source>
</evidence>
<sequence length="475" mass="55364">MSFENTYIQSFINQTDSLSDITNVINLNKLNEYHIHKTYKCKESSYVLSRLITDNIKSSQIFCSKYYNHEAITMIEMMKYICNTPEEELEGVTCVKIFISDDTRMLSDDCKTYLAQSYSYFSQFLLNKFENSTELSIINGFGTEKINDLFVFQVIETIKSKNIKNLTGIDINDVISYGKKYNFMENDIFNGMTGLKKLTLTINTTKQSTNLLEYENIIKNFLNYLFKKEIGLNIIFKSDDGFMDKCLNILEYNETIGINIKIDFLDDWRQFFFLYKSNKLNDKQNKVLENLSSVKFYLESFNDFVDLEETINSLKNLETIKINVGGFVQKIVSEESFDYIYSSYYLSHFTHFKCISKSLKCAEISSVYSYSHDDSKMEEVQLFCNYLLEQLISILPETITSLSLLDTSGIEERTFRKISYELPSLTTILFVRCQGIPEESLMEFRELKNVVIYGDNENILDSLDSEITIKGIQRN</sequence>
<dbReference type="GeneID" id="36377252"/>
<evidence type="ECO:0000313" key="1">
    <source>
        <dbReference type="EMBL" id="CEF64887.1"/>
    </source>
</evidence>
<reference evidence="2" key="1">
    <citation type="submission" date="2014-09" db="EMBL/GenBank/DDBJ databases">
        <authorList>
            <person name="Martin A.A."/>
        </authorList>
    </citation>
    <scope>NUCLEOTIDE SEQUENCE</scope>
    <source>
        <strain evidence="2">ED321</strain>
    </source>
</reference>
<evidence type="ECO:0000313" key="3">
    <source>
        <dbReference type="WBParaSite" id="SRAE_1000314000.1"/>
    </source>
</evidence>
<organism evidence="1">
    <name type="scientific">Strongyloides ratti</name>
    <name type="common">Parasitic roundworm</name>
    <dbReference type="NCBI Taxonomy" id="34506"/>
    <lineage>
        <taxon>Eukaryota</taxon>
        <taxon>Metazoa</taxon>
        <taxon>Ecdysozoa</taxon>
        <taxon>Nematoda</taxon>
        <taxon>Chromadorea</taxon>
        <taxon>Rhabditida</taxon>
        <taxon>Tylenchina</taxon>
        <taxon>Panagrolaimomorpha</taxon>
        <taxon>Strongyloidoidea</taxon>
        <taxon>Strongyloididae</taxon>
        <taxon>Strongyloides</taxon>
    </lineage>
</organism>
<gene>
    <name evidence="1 3 4" type="ORF">SRAE_1000314000</name>
</gene>
<name>A0A090L586_STRRB</name>